<sequence>MNLSEKLLKLRKQSGLSQQELADQLNVSRQSVSKWELNESVPDISNILALSEIYHVSTDYLLKDSIENDTKENRIDLMIVISTCIVFIGLLSAYMLWKHYQNSICLLVGMLIQIIGIIVFEIFALPTHQQKYQRKFFSINIWLLCFIPIFYMSEYTMTYQLIYNKLHQLIDGSMSSILLFYLPTFLSLLLSFIIFVLIRKYIFKNDK</sequence>
<evidence type="ECO:0000313" key="5">
    <source>
        <dbReference type="Proteomes" id="UP000295515"/>
    </source>
</evidence>
<dbReference type="GeneID" id="98915597"/>
<dbReference type="CDD" id="cd00093">
    <property type="entry name" value="HTH_XRE"/>
    <property type="match status" value="1"/>
</dbReference>
<feature type="transmembrane region" description="Helical" evidence="2">
    <location>
        <begin position="103"/>
        <end position="124"/>
    </location>
</feature>
<dbReference type="EMBL" id="SMCQ01000012">
    <property type="protein sequence ID" value="TCV98545.1"/>
    <property type="molecule type" value="Genomic_DNA"/>
</dbReference>
<dbReference type="Proteomes" id="UP000295515">
    <property type="component" value="Unassembled WGS sequence"/>
</dbReference>
<dbReference type="SUPFAM" id="SSF47413">
    <property type="entry name" value="lambda repressor-like DNA-binding domains"/>
    <property type="match status" value="1"/>
</dbReference>
<dbReference type="AlphaFoldDB" id="A0A4R3YZ47"/>
<dbReference type="InterPro" id="IPR001387">
    <property type="entry name" value="Cro/C1-type_HTH"/>
</dbReference>
<dbReference type="GO" id="GO:0003677">
    <property type="term" value="F:DNA binding"/>
    <property type="evidence" value="ECO:0007669"/>
    <property type="project" value="UniProtKB-KW"/>
</dbReference>
<keyword evidence="2" id="KW-0472">Membrane</keyword>
<feature type="domain" description="HTH cro/C1-type" evidence="3">
    <location>
        <begin position="7"/>
        <end position="61"/>
    </location>
</feature>
<evidence type="ECO:0000259" key="3">
    <source>
        <dbReference type="PROSITE" id="PS50943"/>
    </source>
</evidence>
<feature type="transmembrane region" description="Helical" evidence="2">
    <location>
        <begin position="77"/>
        <end position="97"/>
    </location>
</feature>
<dbReference type="Gene3D" id="1.10.260.40">
    <property type="entry name" value="lambda repressor-like DNA-binding domains"/>
    <property type="match status" value="1"/>
</dbReference>
<reference evidence="4 5" key="1">
    <citation type="submission" date="2019-03" db="EMBL/GenBank/DDBJ databases">
        <title>Genomic Encyclopedia of Type Strains, Phase IV (KMG-IV): sequencing the most valuable type-strain genomes for metagenomic binning, comparative biology and taxonomic classification.</title>
        <authorList>
            <person name="Goeker M."/>
        </authorList>
    </citation>
    <scope>NUCLEOTIDE SEQUENCE [LARGE SCALE GENOMIC DNA]</scope>
    <source>
        <strain evidence="4 5">DSM 29487</strain>
    </source>
</reference>
<dbReference type="PROSITE" id="PS50943">
    <property type="entry name" value="HTH_CROC1"/>
    <property type="match status" value="1"/>
</dbReference>
<comment type="caution">
    <text evidence="4">The sequence shown here is derived from an EMBL/GenBank/DDBJ whole genome shotgun (WGS) entry which is preliminary data.</text>
</comment>
<dbReference type="PANTHER" id="PTHR46558">
    <property type="entry name" value="TRACRIPTIONAL REGULATORY PROTEIN-RELATED-RELATED"/>
    <property type="match status" value="1"/>
</dbReference>
<dbReference type="InterPro" id="IPR010982">
    <property type="entry name" value="Lambda_DNA-bd_dom_sf"/>
</dbReference>
<dbReference type="SMART" id="SM00530">
    <property type="entry name" value="HTH_XRE"/>
    <property type="match status" value="1"/>
</dbReference>
<feature type="transmembrane region" description="Helical" evidence="2">
    <location>
        <begin position="173"/>
        <end position="198"/>
    </location>
</feature>
<protein>
    <submittedName>
        <fullName evidence="4">Transcriptional regulator with XRE-family HTH domain</fullName>
    </submittedName>
</protein>
<keyword evidence="2" id="KW-1133">Transmembrane helix</keyword>
<accession>A0A4R3YZ47</accession>
<evidence type="ECO:0000313" key="4">
    <source>
        <dbReference type="EMBL" id="TCV98545.1"/>
    </source>
</evidence>
<organism evidence="4 5">
    <name type="scientific">Longibaculum muris</name>
    <dbReference type="NCBI Taxonomy" id="1796628"/>
    <lineage>
        <taxon>Bacteria</taxon>
        <taxon>Bacillati</taxon>
        <taxon>Bacillota</taxon>
        <taxon>Erysipelotrichia</taxon>
        <taxon>Erysipelotrichales</taxon>
        <taxon>Coprobacillaceae</taxon>
        <taxon>Longibaculum</taxon>
    </lineage>
</organism>
<keyword evidence="2" id="KW-0812">Transmembrane</keyword>
<name>A0A4R3YZ47_9FIRM</name>
<keyword evidence="1" id="KW-0238">DNA-binding</keyword>
<feature type="transmembrane region" description="Helical" evidence="2">
    <location>
        <begin position="136"/>
        <end position="153"/>
    </location>
</feature>
<dbReference type="PANTHER" id="PTHR46558:SF13">
    <property type="entry name" value="HTH-TYPE TRANSCRIPTIONAL REGULATOR IMMR"/>
    <property type="match status" value="1"/>
</dbReference>
<evidence type="ECO:0000256" key="1">
    <source>
        <dbReference type="ARBA" id="ARBA00023125"/>
    </source>
</evidence>
<keyword evidence="5" id="KW-1185">Reference proteome</keyword>
<dbReference type="Pfam" id="PF01381">
    <property type="entry name" value="HTH_3"/>
    <property type="match status" value="1"/>
</dbReference>
<evidence type="ECO:0000256" key="2">
    <source>
        <dbReference type="SAM" id="Phobius"/>
    </source>
</evidence>
<proteinExistence type="predicted"/>
<gene>
    <name evidence="4" type="ORF">EDD60_11240</name>
</gene>
<dbReference type="RefSeq" id="WP_082787388.1">
    <property type="nucleotide sequence ID" value="NZ_JANKBF010000007.1"/>
</dbReference>